<feature type="region of interest" description="Disordered" evidence="1">
    <location>
        <begin position="1"/>
        <end position="48"/>
    </location>
</feature>
<accession>A0AAQ3RXA3</accession>
<evidence type="ECO:0000256" key="1">
    <source>
        <dbReference type="SAM" id="MobiDB-lite"/>
    </source>
</evidence>
<organism evidence="2 3">
    <name type="scientific">Vigna mungo</name>
    <name type="common">Black gram</name>
    <name type="synonym">Phaseolus mungo</name>
    <dbReference type="NCBI Taxonomy" id="3915"/>
    <lineage>
        <taxon>Eukaryota</taxon>
        <taxon>Viridiplantae</taxon>
        <taxon>Streptophyta</taxon>
        <taxon>Embryophyta</taxon>
        <taxon>Tracheophyta</taxon>
        <taxon>Spermatophyta</taxon>
        <taxon>Magnoliopsida</taxon>
        <taxon>eudicotyledons</taxon>
        <taxon>Gunneridae</taxon>
        <taxon>Pentapetalae</taxon>
        <taxon>rosids</taxon>
        <taxon>fabids</taxon>
        <taxon>Fabales</taxon>
        <taxon>Fabaceae</taxon>
        <taxon>Papilionoideae</taxon>
        <taxon>50 kb inversion clade</taxon>
        <taxon>NPAAA clade</taxon>
        <taxon>indigoferoid/millettioid clade</taxon>
        <taxon>Phaseoleae</taxon>
        <taxon>Vigna</taxon>
    </lineage>
</organism>
<feature type="compositionally biased region" description="Polar residues" evidence="1">
    <location>
        <begin position="1"/>
        <end position="16"/>
    </location>
</feature>
<sequence length="152" mass="15984">MAGNTRASHPLSTSIATKVDIPASPGTKKSPSPLSSGRERRRPVARDRGLSEWTGSFLGRPRWRRTRGEAVLSMSSTLLTEKTSSIEAALEAELGAATAVAVAVTGAGEGAGVGWSRVSGAEVLGLCGLLRLLPPISYLESVCYCYLRLEKA</sequence>
<reference evidence="2 3" key="1">
    <citation type="journal article" date="2023" name="Life. Sci Alliance">
        <title>Evolutionary insights into 3D genome organization and epigenetic landscape of Vigna mungo.</title>
        <authorList>
            <person name="Junaid A."/>
            <person name="Singh B."/>
            <person name="Bhatia S."/>
        </authorList>
    </citation>
    <scope>NUCLEOTIDE SEQUENCE [LARGE SCALE GENOMIC DNA]</scope>
    <source>
        <strain evidence="2">Urdbean</strain>
    </source>
</reference>
<dbReference type="Proteomes" id="UP001374535">
    <property type="component" value="Chromosome 5"/>
</dbReference>
<proteinExistence type="predicted"/>
<gene>
    <name evidence="2" type="ORF">V8G54_014252</name>
</gene>
<dbReference type="AlphaFoldDB" id="A0AAQ3RXA3"/>
<evidence type="ECO:0000313" key="2">
    <source>
        <dbReference type="EMBL" id="WVZ09722.1"/>
    </source>
</evidence>
<dbReference type="EMBL" id="CP144696">
    <property type="protein sequence ID" value="WVZ09722.1"/>
    <property type="molecule type" value="Genomic_DNA"/>
</dbReference>
<name>A0AAQ3RXA3_VIGMU</name>
<evidence type="ECO:0000313" key="3">
    <source>
        <dbReference type="Proteomes" id="UP001374535"/>
    </source>
</evidence>
<protein>
    <submittedName>
        <fullName evidence="2">Uncharacterized protein</fullName>
    </submittedName>
</protein>
<keyword evidence="3" id="KW-1185">Reference proteome</keyword>